<comment type="cofactor">
    <cofactor evidence="6">
        <name>[2Fe-2S] cluster</name>
        <dbReference type="ChEBI" id="CHEBI:190135"/>
    </cofactor>
</comment>
<dbReference type="InterPro" id="IPR001055">
    <property type="entry name" value="Adrenodoxin-like"/>
</dbReference>
<keyword evidence="4" id="KW-0408">Iron</keyword>
<dbReference type="SUPFAM" id="SSF54292">
    <property type="entry name" value="2Fe-2S ferredoxin-like"/>
    <property type="match status" value="1"/>
</dbReference>
<dbReference type="Pfam" id="PF00111">
    <property type="entry name" value="Fer2"/>
    <property type="match status" value="1"/>
</dbReference>
<gene>
    <name evidence="9" type="ORF">Cgig2_002008</name>
</gene>
<dbReference type="Gene3D" id="3.10.20.30">
    <property type="match status" value="1"/>
</dbReference>
<organism evidence="9 10">
    <name type="scientific">Carnegiea gigantea</name>
    <dbReference type="NCBI Taxonomy" id="171969"/>
    <lineage>
        <taxon>Eukaryota</taxon>
        <taxon>Viridiplantae</taxon>
        <taxon>Streptophyta</taxon>
        <taxon>Embryophyta</taxon>
        <taxon>Tracheophyta</taxon>
        <taxon>Spermatophyta</taxon>
        <taxon>Magnoliopsida</taxon>
        <taxon>eudicotyledons</taxon>
        <taxon>Gunneridae</taxon>
        <taxon>Pentapetalae</taxon>
        <taxon>Caryophyllales</taxon>
        <taxon>Cactineae</taxon>
        <taxon>Cactaceae</taxon>
        <taxon>Cactoideae</taxon>
        <taxon>Echinocereeae</taxon>
        <taxon>Carnegiea</taxon>
    </lineage>
</organism>
<dbReference type="GO" id="GO:0046872">
    <property type="term" value="F:metal ion binding"/>
    <property type="evidence" value="ECO:0007669"/>
    <property type="project" value="UniProtKB-KW"/>
</dbReference>
<dbReference type="GO" id="GO:0009055">
    <property type="term" value="F:electron transfer activity"/>
    <property type="evidence" value="ECO:0007669"/>
    <property type="project" value="TreeGrafter"/>
</dbReference>
<keyword evidence="2" id="KW-0001">2Fe-2S</keyword>
<dbReference type="GO" id="GO:0005739">
    <property type="term" value="C:mitochondrion"/>
    <property type="evidence" value="ECO:0007669"/>
    <property type="project" value="TreeGrafter"/>
</dbReference>
<keyword evidence="3" id="KW-0479">Metal-binding</keyword>
<dbReference type="EMBL" id="JAKOGI010000899">
    <property type="protein sequence ID" value="KAJ8429386.1"/>
    <property type="molecule type" value="Genomic_DNA"/>
</dbReference>
<evidence type="ECO:0000256" key="2">
    <source>
        <dbReference type="ARBA" id="ARBA00022714"/>
    </source>
</evidence>
<evidence type="ECO:0000256" key="4">
    <source>
        <dbReference type="ARBA" id="ARBA00023004"/>
    </source>
</evidence>
<comment type="caution">
    <text evidence="9">The sequence shown here is derived from an EMBL/GenBank/DDBJ whole genome shotgun (WGS) entry which is preliminary data.</text>
</comment>
<evidence type="ECO:0000256" key="5">
    <source>
        <dbReference type="ARBA" id="ARBA00023014"/>
    </source>
</evidence>
<dbReference type="PANTHER" id="PTHR23426">
    <property type="entry name" value="FERREDOXIN/ADRENODOXIN"/>
    <property type="match status" value="1"/>
</dbReference>
<evidence type="ECO:0000256" key="1">
    <source>
        <dbReference type="ARBA" id="ARBA00010914"/>
    </source>
</evidence>
<proteinExistence type="inferred from homology"/>
<sequence length="245" mass="27238">MTTSLLIPPSTTTLWQPEITTNKVKFNSKLGFTPLKRGPLFASSAPISSDTVSSESSKPEIELEFLGPKEGDPVQRVRVASGEKVLRNIMLDNTIELYATYGKLMNCGGGGTCGTCIVEILDGKDLLSERTNAELRHLKKKPESWRLACQTIVGNKENYGKKIRGKTVFTKRQKMRQTIQSHESCSPKDASMEEEMTELPCFSSNSKDLSLFTKTSWINSQTLTAYNPEKPLQGLEEAPNQENKD</sequence>
<dbReference type="GO" id="GO:0140647">
    <property type="term" value="P:P450-containing electron transport chain"/>
    <property type="evidence" value="ECO:0007669"/>
    <property type="project" value="InterPro"/>
</dbReference>
<reference evidence="9" key="1">
    <citation type="submission" date="2022-04" db="EMBL/GenBank/DDBJ databases">
        <title>Carnegiea gigantea Genome sequencing and assembly v2.</title>
        <authorList>
            <person name="Copetti D."/>
            <person name="Sanderson M.J."/>
            <person name="Burquez A."/>
            <person name="Wojciechowski M.F."/>
        </authorList>
    </citation>
    <scope>NUCLEOTIDE SEQUENCE</scope>
    <source>
        <strain evidence="9">SGP5-SGP5p</strain>
        <tissue evidence="9">Aerial part</tissue>
    </source>
</reference>
<keyword evidence="5" id="KW-0411">Iron-sulfur</keyword>
<dbReference type="InterPro" id="IPR036010">
    <property type="entry name" value="2Fe-2S_ferredoxin-like_sf"/>
</dbReference>
<name>A0A9Q1JQU4_9CARY</name>
<evidence type="ECO:0000256" key="6">
    <source>
        <dbReference type="ARBA" id="ARBA00034078"/>
    </source>
</evidence>
<evidence type="ECO:0000313" key="9">
    <source>
        <dbReference type="EMBL" id="KAJ8429386.1"/>
    </source>
</evidence>
<dbReference type="GO" id="GO:0051537">
    <property type="term" value="F:2 iron, 2 sulfur cluster binding"/>
    <property type="evidence" value="ECO:0007669"/>
    <property type="project" value="UniProtKB-KW"/>
</dbReference>
<evidence type="ECO:0000256" key="3">
    <source>
        <dbReference type="ARBA" id="ARBA00022723"/>
    </source>
</evidence>
<feature type="domain" description="2Fe-2S ferredoxin-type" evidence="8">
    <location>
        <begin position="105"/>
        <end position="153"/>
    </location>
</feature>
<dbReference type="OrthoDB" id="5987010at2759"/>
<dbReference type="InterPro" id="IPR012675">
    <property type="entry name" value="Beta-grasp_dom_sf"/>
</dbReference>
<keyword evidence="10" id="KW-1185">Reference proteome</keyword>
<dbReference type="PANTHER" id="PTHR23426:SF65">
    <property type="entry name" value="FERREDOXIN-2, MITOCHONDRIAL"/>
    <property type="match status" value="1"/>
</dbReference>
<dbReference type="AlphaFoldDB" id="A0A9Q1JQU4"/>
<evidence type="ECO:0000259" key="8">
    <source>
        <dbReference type="Pfam" id="PF00111"/>
    </source>
</evidence>
<protein>
    <recommendedName>
        <fullName evidence="8">2Fe-2S ferredoxin-type domain-containing protein</fullName>
    </recommendedName>
</protein>
<evidence type="ECO:0000313" key="10">
    <source>
        <dbReference type="Proteomes" id="UP001153076"/>
    </source>
</evidence>
<evidence type="ECO:0000256" key="7">
    <source>
        <dbReference type="SAM" id="MobiDB-lite"/>
    </source>
</evidence>
<dbReference type="Proteomes" id="UP001153076">
    <property type="component" value="Unassembled WGS sequence"/>
</dbReference>
<accession>A0A9Q1JQU4</accession>
<dbReference type="InterPro" id="IPR001041">
    <property type="entry name" value="2Fe-2S_ferredoxin-type"/>
</dbReference>
<comment type="similarity">
    <text evidence="1">Belongs to the adrenodoxin/putidaredoxin family.</text>
</comment>
<feature type="region of interest" description="Disordered" evidence="7">
    <location>
        <begin position="224"/>
        <end position="245"/>
    </location>
</feature>